<feature type="domain" description="Periplasmic binding protein" evidence="5">
    <location>
        <begin position="31"/>
        <end position="286"/>
    </location>
</feature>
<accession>A0A261TN08</accession>
<dbReference type="PANTHER" id="PTHR46847:SF1">
    <property type="entry name" value="D-ALLOSE-BINDING PERIPLASMIC PROTEIN-RELATED"/>
    <property type="match status" value="1"/>
</dbReference>
<dbReference type="GO" id="GO:0030313">
    <property type="term" value="C:cell envelope"/>
    <property type="evidence" value="ECO:0007669"/>
    <property type="project" value="UniProtKB-SubCell"/>
</dbReference>
<dbReference type="Pfam" id="PF13407">
    <property type="entry name" value="Peripla_BP_4"/>
    <property type="match status" value="1"/>
</dbReference>
<keyword evidence="3 4" id="KW-0732">Signal</keyword>
<feature type="chain" id="PRO_5012582532" evidence="4">
    <location>
        <begin position="28"/>
        <end position="317"/>
    </location>
</feature>
<comment type="caution">
    <text evidence="6">The sequence shown here is derived from an EMBL/GenBank/DDBJ whole genome shotgun (WGS) entry which is preliminary data.</text>
</comment>
<comment type="subcellular location">
    <subcellularLocation>
        <location evidence="1">Cell envelope</location>
    </subcellularLocation>
</comment>
<evidence type="ECO:0000259" key="5">
    <source>
        <dbReference type="Pfam" id="PF13407"/>
    </source>
</evidence>
<dbReference type="InterPro" id="IPR025997">
    <property type="entry name" value="SBP_2_dom"/>
</dbReference>
<dbReference type="GO" id="GO:0030246">
    <property type="term" value="F:carbohydrate binding"/>
    <property type="evidence" value="ECO:0007669"/>
    <property type="project" value="UniProtKB-ARBA"/>
</dbReference>
<dbReference type="SUPFAM" id="SSF53822">
    <property type="entry name" value="Periplasmic binding protein-like I"/>
    <property type="match status" value="1"/>
</dbReference>
<evidence type="ECO:0000256" key="2">
    <source>
        <dbReference type="ARBA" id="ARBA00007639"/>
    </source>
</evidence>
<gene>
    <name evidence="6" type="ORF">CAL20_21310</name>
</gene>
<proteinExistence type="inferred from homology"/>
<dbReference type="PANTHER" id="PTHR46847">
    <property type="entry name" value="D-ALLOSE-BINDING PERIPLASMIC PROTEIN-RELATED"/>
    <property type="match status" value="1"/>
</dbReference>
<reference evidence="6 7" key="1">
    <citation type="submission" date="2017-05" db="EMBL/GenBank/DDBJ databases">
        <title>Complete and WGS of Bordetella genogroups.</title>
        <authorList>
            <person name="Spilker T."/>
            <person name="LiPuma J."/>
        </authorList>
    </citation>
    <scope>NUCLEOTIDE SEQUENCE [LARGE SCALE GENOMIC DNA]</scope>
    <source>
        <strain evidence="6 7">AU9919</strain>
    </source>
</reference>
<evidence type="ECO:0000256" key="1">
    <source>
        <dbReference type="ARBA" id="ARBA00004196"/>
    </source>
</evidence>
<sequence length="317" mass="33980">MFKSLMRSTLAAACVAGFSLASSAAQAFEVGVVAFQMSSETHARVANAAAEAARAKGWTVTQLNSEGSLPKHAEQLDTLVHKKVDAIVVAMGKPIEADAQLEAAKQAGIPVIGVMSGASPHMLFDIEANEYKVGAESALYLLGQLGYQGGILAARFEGNSGTRIRGKVLDAVLSENTAVKELAHFSMARTQSWRDDVRNGMQALMMQNQGKFQGIWASFDGQAYVIDDLLQQQGMKKGDIALVSTDGGPETYRRIADPQSLITATVMIPFEAMGQSAIDAIDRIVVQKQPKDSVTTGPYLFTDAVLVDKHNVDKFLK</sequence>
<dbReference type="EMBL" id="NEVQ01000022">
    <property type="protein sequence ID" value="OZI50410.1"/>
    <property type="molecule type" value="Genomic_DNA"/>
</dbReference>
<dbReference type="Proteomes" id="UP000216885">
    <property type="component" value="Unassembled WGS sequence"/>
</dbReference>
<dbReference type="InterPro" id="IPR028082">
    <property type="entry name" value="Peripla_BP_I"/>
</dbReference>
<evidence type="ECO:0000313" key="7">
    <source>
        <dbReference type="Proteomes" id="UP000216885"/>
    </source>
</evidence>
<evidence type="ECO:0000313" key="6">
    <source>
        <dbReference type="EMBL" id="OZI50410.1"/>
    </source>
</evidence>
<dbReference type="AlphaFoldDB" id="A0A261TN08"/>
<dbReference type="RefSeq" id="WP_094838963.1">
    <property type="nucleotide sequence ID" value="NZ_NEVQ01000022.1"/>
</dbReference>
<dbReference type="Gene3D" id="3.40.50.2300">
    <property type="match status" value="2"/>
</dbReference>
<feature type="signal peptide" evidence="4">
    <location>
        <begin position="1"/>
        <end position="27"/>
    </location>
</feature>
<organism evidence="6 7">
    <name type="scientific">Bordetella genomosp. 4</name>
    <dbReference type="NCBI Taxonomy" id="463044"/>
    <lineage>
        <taxon>Bacteria</taxon>
        <taxon>Pseudomonadati</taxon>
        <taxon>Pseudomonadota</taxon>
        <taxon>Betaproteobacteria</taxon>
        <taxon>Burkholderiales</taxon>
        <taxon>Alcaligenaceae</taxon>
        <taxon>Bordetella</taxon>
    </lineage>
</organism>
<comment type="similarity">
    <text evidence="2">Belongs to the bacterial solute-binding protein 2 family.</text>
</comment>
<keyword evidence="7" id="KW-1185">Reference proteome</keyword>
<evidence type="ECO:0000256" key="3">
    <source>
        <dbReference type="ARBA" id="ARBA00022729"/>
    </source>
</evidence>
<evidence type="ECO:0000256" key="4">
    <source>
        <dbReference type="SAM" id="SignalP"/>
    </source>
</evidence>
<protein>
    <submittedName>
        <fullName evidence="6">LacI family transcriptional regulator</fullName>
    </submittedName>
</protein>
<name>A0A261TN08_9BORD</name>